<name>A0AAX4KPB5_9TREE</name>
<feature type="transmembrane region" description="Helical" evidence="6">
    <location>
        <begin position="557"/>
        <end position="577"/>
    </location>
</feature>
<keyword evidence="4 6" id="KW-0472">Membrane</keyword>
<comment type="subcellular location">
    <subcellularLocation>
        <location evidence="1">Membrane</location>
        <topology evidence="1">Multi-pass membrane protein</topology>
    </subcellularLocation>
</comment>
<feature type="transmembrane region" description="Helical" evidence="6">
    <location>
        <begin position="186"/>
        <end position="204"/>
    </location>
</feature>
<dbReference type="Gene3D" id="1.20.1250.20">
    <property type="entry name" value="MFS general substrate transporter like domains"/>
    <property type="match status" value="2"/>
</dbReference>
<evidence type="ECO:0000256" key="2">
    <source>
        <dbReference type="ARBA" id="ARBA00022692"/>
    </source>
</evidence>
<dbReference type="PROSITE" id="PS50850">
    <property type="entry name" value="MFS"/>
    <property type="match status" value="1"/>
</dbReference>
<evidence type="ECO:0000313" key="8">
    <source>
        <dbReference type="EMBL" id="WWD07794.1"/>
    </source>
</evidence>
<feature type="transmembrane region" description="Helical" evidence="6">
    <location>
        <begin position="452"/>
        <end position="470"/>
    </location>
</feature>
<evidence type="ECO:0000313" key="9">
    <source>
        <dbReference type="Proteomes" id="UP001358614"/>
    </source>
</evidence>
<feature type="transmembrane region" description="Helical" evidence="6">
    <location>
        <begin position="216"/>
        <end position="233"/>
    </location>
</feature>
<feature type="transmembrane region" description="Helical" evidence="6">
    <location>
        <begin position="417"/>
        <end position="440"/>
    </location>
</feature>
<feature type="transmembrane region" description="Helical" evidence="6">
    <location>
        <begin position="245"/>
        <end position="270"/>
    </location>
</feature>
<feature type="transmembrane region" description="Helical" evidence="6">
    <location>
        <begin position="348"/>
        <end position="366"/>
    </location>
</feature>
<sequence length="598" mass="65550">MTERLSARDDVSIGGTAVPHRVESDKTLCEDENRSIQGDTKDSTHQEADADSENRLSKATPTSEPNMNNNDMIPARMHQSQPQSQNQSDLEQGPTDANNEYKKNSNDYLSDKSIGFQILFITITCATQLIAQGQFGMLIIPLNDLGPWLGTEDAGQMSWMAASYGLTLGVMVVVSGRLGDILGPKLIWSIGCILGIASNIGSGFCKTPIPFDICRAIAGIGSALSLPNALAILGRTYPPGKMRNLVFAILGALAPSGFLIGGAVAAIFTVLVNVRWIWWFTAIFTFVFLISGLLILPSDRRTSSSSWSTISRKIRSFDYIGTALLVLSMGLFNFVWNQSALVGWEQPYIYILLIISMIGFTLFYMYERKIDTKALIPPEVLSRQNLLVYLTLWLGWMSFGTYLLYTKLFIYNIRGHHNALIITAQMAPLMPGGIAAALLVPILIHRFAGHKIFLIAMISFFIGDLFAALSPVHQTYWGLTFFSLIMVVFGPDLSFSTGQLIVSNSVEHEYQGIAAGIVSMITNYSLSIGLGLAGTIERYVKGPENESPEDILKGYRAAFWLATGLAGLAVIVVALFVRMPKQSHGHEKDKEKSTELGS</sequence>
<evidence type="ECO:0000256" key="5">
    <source>
        <dbReference type="SAM" id="MobiDB-lite"/>
    </source>
</evidence>
<feature type="transmembrane region" description="Helical" evidence="6">
    <location>
        <begin position="118"/>
        <end position="142"/>
    </location>
</feature>
<dbReference type="PANTHER" id="PTHR42718:SF1">
    <property type="entry name" value="LOW AFFINITY AMMONIUM TRANSPORTER"/>
    <property type="match status" value="1"/>
</dbReference>
<evidence type="ECO:0000256" key="1">
    <source>
        <dbReference type="ARBA" id="ARBA00004141"/>
    </source>
</evidence>
<dbReference type="KEGG" id="ker:91104699"/>
<proteinExistence type="predicted"/>
<feature type="domain" description="Major facilitator superfamily (MFS) profile" evidence="7">
    <location>
        <begin position="120"/>
        <end position="581"/>
    </location>
</feature>
<feature type="transmembrane region" description="Helical" evidence="6">
    <location>
        <begin position="386"/>
        <end position="405"/>
    </location>
</feature>
<evidence type="ECO:0000256" key="3">
    <source>
        <dbReference type="ARBA" id="ARBA00022989"/>
    </source>
</evidence>
<feature type="compositionally biased region" description="Polar residues" evidence="5">
    <location>
        <begin position="57"/>
        <end position="71"/>
    </location>
</feature>
<accession>A0AAX4KPB5</accession>
<evidence type="ECO:0000259" key="7">
    <source>
        <dbReference type="PROSITE" id="PS50850"/>
    </source>
</evidence>
<feature type="transmembrane region" description="Helical" evidence="6">
    <location>
        <begin position="317"/>
        <end position="336"/>
    </location>
</feature>
<feature type="transmembrane region" description="Helical" evidence="6">
    <location>
        <begin position="513"/>
        <end position="537"/>
    </location>
</feature>
<organism evidence="8 9">
    <name type="scientific">Kwoniella europaea PYCC6329</name>
    <dbReference type="NCBI Taxonomy" id="1423913"/>
    <lineage>
        <taxon>Eukaryota</taxon>
        <taxon>Fungi</taxon>
        <taxon>Dikarya</taxon>
        <taxon>Basidiomycota</taxon>
        <taxon>Agaricomycotina</taxon>
        <taxon>Tremellomycetes</taxon>
        <taxon>Tremellales</taxon>
        <taxon>Cryptococcaceae</taxon>
        <taxon>Kwoniella</taxon>
    </lineage>
</organism>
<keyword evidence="2 6" id="KW-0812">Transmembrane</keyword>
<evidence type="ECO:0000256" key="6">
    <source>
        <dbReference type="SAM" id="Phobius"/>
    </source>
</evidence>
<feature type="transmembrane region" description="Helical" evidence="6">
    <location>
        <begin position="476"/>
        <end position="501"/>
    </location>
</feature>
<keyword evidence="9" id="KW-1185">Reference proteome</keyword>
<feature type="compositionally biased region" description="Polar residues" evidence="5">
    <location>
        <begin position="78"/>
        <end position="98"/>
    </location>
</feature>
<feature type="compositionally biased region" description="Basic and acidic residues" evidence="5">
    <location>
        <begin position="1"/>
        <end position="11"/>
    </location>
</feature>
<dbReference type="GO" id="GO:0022857">
    <property type="term" value="F:transmembrane transporter activity"/>
    <property type="evidence" value="ECO:0007669"/>
    <property type="project" value="InterPro"/>
</dbReference>
<feature type="region of interest" description="Disordered" evidence="5">
    <location>
        <begin position="1"/>
        <end position="104"/>
    </location>
</feature>
<evidence type="ECO:0000256" key="4">
    <source>
        <dbReference type="ARBA" id="ARBA00023136"/>
    </source>
</evidence>
<dbReference type="Proteomes" id="UP001358614">
    <property type="component" value="Chromosome 1"/>
</dbReference>
<dbReference type="AlphaFoldDB" id="A0AAX4KPB5"/>
<dbReference type="InterPro" id="IPR011701">
    <property type="entry name" value="MFS"/>
</dbReference>
<feature type="compositionally biased region" description="Basic and acidic residues" evidence="5">
    <location>
        <begin position="20"/>
        <end position="56"/>
    </location>
</feature>
<protein>
    <recommendedName>
        <fullName evidence="7">Major facilitator superfamily (MFS) profile domain-containing protein</fullName>
    </recommendedName>
</protein>
<reference evidence="8 9" key="1">
    <citation type="submission" date="2024-01" db="EMBL/GenBank/DDBJ databases">
        <title>Comparative genomics of Cryptococcus and Kwoniella reveals pathogenesis evolution and contrasting modes of karyotype evolution via chromosome fusion or intercentromeric recombination.</title>
        <authorList>
            <person name="Coelho M.A."/>
            <person name="David-Palma M."/>
            <person name="Shea T."/>
            <person name="Bowers K."/>
            <person name="McGinley-Smith S."/>
            <person name="Mohammad A.W."/>
            <person name="Gnirke A."/>
            <person name="Yurkov A.M."/>
            <person name="Nowrousian M."/>
            <person name="Sun S."/>
            <person name="Cuomo C.A."/>
            <person name="Heitman J."/>
        </authorList>
    </citation>
    <scope>NUCLEOTIDE SEQUENCE [LARGE SCALE GENOMIC DNA]</scope>
    <source>
        <strain evidence="8 9">PYCC6329</strain>
    </source>
</reference>
<dbReference type="InterPro" id="IPR036259">
    <property type="entry name" value="MFS_trans_sf"/>
</dbReference>
<dbReference type="SUPFAM" id="SSF103473">
    <property type="entry name" value="MFS general substrate transporter"/>
    <property type="match status" value="1"/>
</dbReference>
<gene>
    <name evidence="8" type="ORF">V865_005898</name>
</gene>
<dbReference type="GO" id="GO:0016020">
    <property type="term" value="C:membrane"/>
    <property type="evidence" value="ECO:0007669"/>
    <property type="project" value="UniProtKB-SubCell"/>
</dbReference>
<dbReference type="InterPro" id="IPR020846">
    <property type="entry name" value="MFS_dom"/>
</dbReference>
<dbReference type="EMBL" id="CP144089">
    <property type="protein sequence ID" value="WWD07794.1"/>
    <property type="molecule type" value="Genomic_DNA"/>
</dbReference>
<dbReference type="PANTHER" id="PTHR42718">
    <property type="entry name" value="MAJOR FACILITATOR SUPERFAMILY MULTIDRUG TRANSPORTER MFSC"/>
    <property type="match status" value="1"/>
</dbReference>
<dbReference type="RefSeq" id="XP_066085761.1">
    <property type="nucleotide sequence ID" value="XM_066229664.1"/>
</dbReference>
<dbReference type="FunFam" id="1.20.1250.20:FF:000506">
    <property type="entry name" value="MFS transporter, putative"/>
    <property type="match status" value="1"/>
</dbReference>
<dbReference type="Pfam" id="PF07690">
    <property type="entry name" value="MFS_1"/>
    <property type="match status" value="1"/>
</dbReference>
<feature type="transmembrane region" description="Helical" evidence="6">
    <location>
        <begin position="154"/>
        <end position="174"/>
    </location>
</feature>
<keyword evidence="3 6" id="KW-1133">Transmembrane helix</keyword>
<feature type="transmembrane region" description="Helical" evidence="6">
    <location>
        <begin position="276"/>
        <end position="296"/>
    </location>
</feature>
<dbReference type="GeneID" id="91104699"/>